<evidence type="ECO:0000256" key="2">
    <source>
        <dbReference type="ARBA" id="ARBA00022737"/>
    </source>
</evidence>
<dbReference type="InterPro" id="IPR057544">
    <property type="entry name" value="Beta-prop_SPT8"/>
</dbReference>
<evidence type="ECO:0000313" key="6">
    <source>
        <dbReference type="EMBL" id="ANB13100.1"/>
    </source>
</evidence>
<dbReference type="PANTHER" id="PTHR22847">
    <property type="entry name" value="WD40 REPEAT PROTEIN"/>
    <property type="match status" value="1"/>
</dbReference>
<keyword evidence="2" id="KW-0677">Repeat</keyword>
<dbReference type="GO" id="GO:0005634">
    <property type="term" value="C:nucleus"/>
    <property type="evidence" value="ECO:0007669"/>
    <property type="project" value="TreeGrafter"/>
</dbReference>
<evidence type="ECO:0000256" key="4">
    <source>
        <dbReference type="SAM" id="MobiDB-lite"/>
    </source>
</evidence>
<dbReference type="InterPro" id="IPR015943">
    <property type="entry name" value="WD40/YVTN_repeat-like_dom_sf"/>
</dbReference>
<dbReference type="InterPro" id="IPR001680">
    <property type="entry name" value="WD40_rpt"/>
</dbReference>
<dbReference type="KEGG" id="slb:AWJ20_1380"/>
<dbReference type="PANTHER" id="PTHR22847:SF735">
    <property type="entry name" value="AFR153WP"/>
    <property type="match status" value="1"/>
</dbReference>
<evidence type="ECO:0000313" key="7">
    <source>
        <dbReference type="Proteomes" id="UP000189580"/>
    </source>
</evidence>
<accession>A0A167DNC8</accession>
<dbReference type="GeneID" id="30033176"/>
<dbReference type="Pfam" id="PF23798">
    <property type="entry name" value="Beta-prop_SPT8"/>
    <property type="match status" value="2"/>
</dbReference>
<dbReference type="Gene3D" id="2.130.10.10">
    <property type="entry name" value="YVTN repeat-like/Quinoprotein amine dehydrogenase"/>
    <property type="match status" value="2"/>
</dbReference>
<feature type="region of interest" description="Disordered" evidence="4">
    <location>
        <begin position="1"/>
        <end position="142"/>
    </location>
</feature>
<feature type="region of interest" description="Disordered" evidence="4">
    <location>
        <begin position="385"/>
        <end position="529"/>
    </location>
</feature>
<feature type="compositionally biased region" description="Acidic residues" evidence="4">
    <location>
        <begin position="1"/>
        <end position="34"/>
    </location>
</feature>
<evidence type="ECO:0000256" key="3">
    <source>
        <dbReference type="PROSITE-ProRule" id="PRU00221"/>
    </source>
</evidence>
<dbReference type="PROSITE" id="PS50082">
    <property type="entry name" value="WD_REPEATS_2"/>
    <property type="match status" value="1"/>
</dbReference>
<feature type="repeat" description="WD" evidence="3">
    <location>
        <begin position="311"/>
        <end position="352"/>
    </location>
</feature>
<feature type="compositionally biased region" description="Polar residues" evidence="4">
    <location>
        <begin position="392"/>
        <end position="422"/>
    </location>
</feature>
<gene>
    <name evidence="6" type="primary">SPT8</name>
    <name evidence="6" type="ORF">AWJ20_1380</name>
</gene>
<name>A0A167DNC8_9ASCO</name>
<feature type="compositionally biased region" description="Acidic residues" evidence="4">
    <location>
        <begin position="68"/>
        <end position="79"/>
    </location>
</feature>
<dbReference type="SMART" id="SM00320">
    <property type="entry name" value="WD40"/>
    <property type="match status" value="6"/>
</dbReference>
<reference evidence="6 7" key="1">
    <citation type="submission" date="2016-02" db="EMBL/GenBank/DDBJ databases">
        <title>Complete genome sequence and transcriptome regulation of the pentose utilising yeast Sugiyamaella lignohabitans.</title>
        <authorList>
            <person name="Bellasio M."/>
            <person name="Peymann A."/>
            <person name="Valli M."/>
            <person name="Sipitzky M."/>
            <person name="Graf A."/>
            <person name="Sauer M."/>
            <person name="Marx H."/>
            <person name="Mattanovich D."/>
        </authorList>
    </citation>
    <scope>NUCLEOTIDE SEQUENCE [LARGE SCALE GENOMIC DNA]</scope>
    <source>
        <strain evidence="6 7">CBS 10342</strain>
    </source>
</reference>
<dbReference type="PROSITE" id="PS50294">
    <property type="entry name" value="WD_REPEATS_REGION"/>
    <property type="match status" value="1"/>
</dbReference>
<dbReference type="AlphaFoldDB" id="A0A167DNC8"/>
<dbReference type="EMBL" id="CP014501">
    <property type="protein sequence ID" value="ANB13100.1"/>
    <property type="molecule type" value="Genomic_DNA"/>
</dbReference>
<dbReference type="Proteomes" id="UP000189580">
    <property type="component" value="Chromosome a"/>
</dbReference>
<dbReference type="InterPro" id="IPR036322">
    <property type="entry name" value="WD40_repeat_dom_sf"/>
</dbReference>
<feature type="compositionally biased region" description="Basic and acidic residues" evidence="4">
    <location>
        <begin position="478"/>
        <end position="490"/>
    </location>
</feature>
<organism evidence="6 7">
    <name type="scientific">Sugiyamaella lignohabitans</name>
    <dbReference type="NCBI Taxonomy" id="796027"/>
    <lineage>
        <taxon>Eukaryota</taxon>
        <taxon>Fungi</taxon>
        <taxon>Dikarya</taxon>
        <taxon>Ascomycota</taxon>
        <taxon>Saccharomycotina</taxon>
        <taxon>Dipodascomycetes</taxon>
        <taxon>Dipodascales</taxon>
        <taxon>Trichomonascaceae</taxon>
        <taxon>Sugiyamaella</taxon>
    </lineage>
</organism>
<dbReference type="OrthoDB" id="10260946at2759"/>
<sequence length="702" mass="77398">MSGENLDYDIDDEEDDLFEDAIEGELEQDQDQDTDQGRGQDQDQDQDQDQEMDIDRDEDTVGSTAIDENYEEDEKDDVPDASSDERIVPNTGGDENELTIKQETDSVDGSSRQTLGHEVGGQTNGLGHSQYHESGNGHEDTESDMIVGFDGNKRHKTFREKYPIEPSHELMDCSSYDIVPYVAAIHGCPVHSLAFSWGMKWMFTGGQDGFIRKYNFMDSVNGKAPLTVAQRHQFVDSITKSGVLTSYWENEQPVFQKLAKVGSDGLYEPILSPVYSMAVQSEALWLLAGLESGGITLQSVRHNEGQIHAYLDKHTSAVSCIRLDDSETIALSGSWDKTVVEWDLNTGKAIHQYIGASGQISSLEWQPNGGAIVSNALRDEVERFKNRAKAPTSGSSTNGNFGPTKQNIKTENGDGNSSGSPSRNDEEDEDDRKSLGSLFGDDDEEENEENPMGSSPIVKKEDTTGNENENSDNTANLNDKDKTDNRRNNENDNEENSESKDNTADNDNDDNRNGINDGGTGSGNNSSPLLTTNSGYAMFMTSSIDGTIDIWDRRQRTRAAHIRVPESTPPWCMSACWSTDGNFIFAGRRNSTVDEFDIRASLVSPSRTFKFPSVSGAVSSVCALPNNRHLLCGSHDNVRLYDLNMSQAKRKMPFFIIPGHHGAVISSMYVDPGCNYMVSASGSRGWQGNSTDVALVYEIRPM</sequence>
<protein>
    <submittedName>
        <fullName evidence="6">SAGA complex subunit SPT8</fullName>
    </submittedName>
</protein>
<proteinExistence type="predicted"/>
<feature type="domain" description="Transcription factor spt8 beta-propeller" evidence="5">
    <location>
        <begin position="478"/>
        <end position="699"/>
    </location>
</feature>
<evidence type="ECO:0000256" key="1">
    <source>
        <dbReference type="ARBA" id="ARBA00022574"/>
    </source>
</evidence>
<dbReference type="SUPFAM" id="SSF50978">
    <property type="entry name" value="WD40 repeat-like"/>
    <property type="match status" value="1"/>
</dbReference>
<feature type="compositionally biased region" description="Polar residues" evidence="4">
    <location>
        <begin position="465"/>
        <end position="477"/>
    </location>
</feature>
<evidence type="ECO:0000259" key="5">
    <source>
        <dbReference type="Pfam" id="PF23798"/>
    </source>
</evidence>
<feature type="domain" description="Transcription factor spt8 beta-propeller" evidence="5">
    <location>
        <begin position="176"/>
        <end position="391"/>
    </location>
</feature>
<dbReference type="RefSeq" id="XP_018735577.1">
    <property type="nucleotide sequence ID" value="XM_018878255.1"/>
</dbReference>
<keyword evidence="1 3" id="KW-0853">WD repeat</keyword>
<keyword evidence="7" id="KW-1185">Reference proteome</keyword>
<feature type="compositionally biased region" description="Acidic residues" evidence="4">
    <location>
        <begin position="42"/>
        <end position="60"/>
    </location>
</feature>
<feature type="compositionally biased region" description="Acidic residues" evidence="4">
    <location>
        <begin position="440"/>
        <end position="449"/>
    </location>
</feature>